<sequence>MSARKQQQQAKQSQAQQQGAVVASGGNTGNAVSAAGGETSSALVQTGRPEVVNIVATVNLATHLDLKHITLSVRNAEYSPKRFSAVVMRIRSPRTTALVFATGKLICTGAKSTEDAYVGARKFAKIIKKIGFSLFPGLIFRMADPRVVVLIFVSGKLVITGAKSHEDIEQAFDNICILLQTFRKS</sequence>
<feature type="region of interest" description="Disordered" evidence="7">
    <location>
        <begin position="1"/>
        <end position="23"/>
    </location>
</feature>
<keyword evidence="3" id="KW-0805">Transcription regulation</keyword>
<dbReference type="EMBL" id="GL832978">
    <property type="protein sequence ID" value="EGD77586.1"/>
    <property type="molecule type" value="Genomic_DNA"/>
</dbReference>
<evidence type="ECO:0008006" key="10">
    <source>
        <dbReference type="Google" id="ProtNLM"/>
    </source>
</evidence>
<evidence type="ECO:0000256" key="4">
    <source>
        <dbReference type="ARBA" id="ARBA00023125"/>
    </source>
</evidence>
<dbReference type="Pfam" id="PF00352">
    <property type="entry name" value="TBP"/>
    <property type="match status" value="2"/>
</dbReference>
<dbReference type="OrthoDB" id="2127950at2759"/>
<comment type="subcellular location">
    <subcellularLocation>
        <location evidence="1">Nucleus</location>
    </subcellularLocation>
</comment>
<dbReference type="FunFam" id="3.30.310.10:FF:000005">
    <property type="entry name" value="TATA box-binding protein-like 1"/>
    <property type="match status" value="1"/>
</dbReference>
<dbReference type="GO" id="GO:0003677">
    <property type="term" value="F:DNA binding"/>
    <property type="evidence" value="ECO:0007669"/>
    <property type="project" value="UniProtKB-KW"/>
</dbReference>
<keyword evidence="9" id="KW-1185">Reference proteome</keyword>
<evidence type="ECO:0000256" key="1">
    <source>
        <dbReference type="ARBA" id="ARBA00004123"/>
    </source>
</evidence>
<keyword evidence="6" id="KW-0539">Nucleus</keyword>
<dbReference type="Gene3D" id="3.30.310.10">
    <property type="entry name" value="TATA-Binding Protein"/>
    <property type="match status" value="2"/>
</dbReference>
<dbReference type="PANTHER" id="PTHR10126">
    <property type="entry name" value="TATA-BOX BINDING PROTEIN"/>
    <property type="match status" value="1"/>
</dbReference>
<evidence type="ECO:0000256" key="7">
    <source>
        <dbReference type="SAM" id="MobiDB-lite"/>
    </source>
</evidence>
<dbReference type="GeneID" id="16071030"/>
<accession>F2UKD7</accession>
<keyword evidence="4" id="KW-0238">DNA-binding</keyword>
<dbReference type="InParanoid" id="F2UKD7"/>
<dbReference type="GO" id="GO:0005634">
    <property type="term" value="C:nucleus"/>
    <property type="evidence" value="ECO:0007669"/>
    <property type="project" value="UniProtKB-SubCell"/>
</dbReference>
<dbReference type="eggNOG" id="KOG3302">
    <property type="taxonomic scope" value="Eukaryota"/>
</dbReference>
<dbReference type="InterPro" id="IPR000814">
    <property type="entry name" value="TBP"/>
</dbReference>
<dbReference type="PROSITE" id="PS00351">
    <property type="entry name" value="TFIID"/>
    <property type="match status" value="1"/>
</dbReference>
<dbReference type="STRING" id="946362.F2UKD7"/>
<dbReference type="PRINTS" id="PR00686">
    <property type="entry name" value="TIFACTORIID"/>
</dbReference>
<evidence type="ECO:0000256" key="2">
    <source>
        <dbReference type="ARBA" id="ARBA00005560"/>
    </source>
</evidence>
<dbReference type="KEGG" id="sre:PTSG_08683"/>
<evidence type="ECO:0000256" key="5">
    <source>
        <dbReference type="ARBA" id="ARBA00023163"/>
    </source>
</evidence>
<evidence type="ECO:0000313" key="9">
    <source>
        <dbReference type="Proteomes" id="UP000007799"/>
    </source>
</evidence>
<dbReference type="SUPFAM" id="SSF55945">
    <property type="entry name" value="TATA-box binding protein-like"/>
    <property type="match status" value="2"/>
</dbReference>
<dbReference type="AlphaFoldDB" id="F2UKD7"/>
<evidence type="ECO:0000256" key="3">
    <source>
        <dbReference type="ARBA" id="ARBA00023015"/>
    </source>
</evidence>
<protein>
    <recommendedName>
        <fullName evidence="10">TATA-box-binding protein</fullName>
    </recommendedName>
</protein>
<evidence type="ECO:0000256" key="6">
    <source>
        <dbReference type="ARBA" id="ARBA00023242"/>
    </source>
</evidence>
<keyword evidence="5" id="KW-0804">Transcription</keyword>
<comment type="similarity">
    <text evidence="2">Belongs to the TBP family.</text>
</comment>
<dbReference type="InterPro" id="IPR012295">
    <property type="entry name" value="TBP_dom_sf"/>
</dbReference>
<dbReference type="Proteomes" id="UP000007799">
    <property type="component" value="Unassembled WGS sequence"/>
</dbReference>
<name>F2UKD7_SALR5</name>
<proteinExistence type="inferred from homology"/>
<dbReference type="InterPro" id="IPR030491">
    <property type="entry name" value="TBP_CS"/>
</dbReference>
<dbReference type="GO" id="GO:0006352">
    <property type="term" value="P:DNA-templated transcription initiation"/>
    <property type="evidence" value="ECO:0007669"/>
    <property type="project" value="InterPro"/>
</dbReference>
<dbReference type="RefSeq" id="XP_004990474.1">
    <property type="nucleotide sequence ID" value="XM_004990417.1"/>
</dbReference>
<reference evidence="8" key="1">
    <citation type="submission" date="2009-08" db="EMBL/GenBank/DDBJ databases">
        <title>Annotation of Salpingoeca rosetta.</title>
        <authorList>
            <consortium name="The Broad Institute Genome Sequencing Platform"/>
            <person name="Russ C."/>
            <person name="Cuomo C."/>
            <person name="Burger G."/>
            <person name="Gray M.W."/>
            <person name="Holland P.W.H."/>
            <person name="King N."/>
            <person name="Lang F.B.F."/>
            <person name="Roger A.J."/>
            <person name="Ruiz-Trillo I."/>
            <person name="Young S.K."/>
            <person name="Zeng Q."/>
            <person name="Gargeya S."/>
            <person name="Alvarado L."/>
            <person name="Berlin A."/>
            <person name="Chapman S.B."/>
            <person name="Chen Z."/>
            <person name="Freedman E."/>
            <person name="Gellesch M."/>
            <person name="Goldberg J."/>
            <person name="Griggs A."/>
            <person name="Gujja S."/>
            <person name="Heilman E."/>
            <person name="Heiman D."/>
            <person name="Howarth C."/>
            <person name="Mehta T."/>
            <person name="Neiman D."/>
            <person name="Pearson M."/>
            <person name="Roberts A."/>
            <person name="Saif S."/>
            <person name="Shea T."/>
            <person name="Shenoy N."/>
            <person name="Sisk P."/>
            <person name="Stolte C."/>
            <person name="Sykes S."/>
            <person name="White J."/>
            <person name="Yandava C."/>
            <person name="Haas B."/>
            <person name="Nusbaum C."/>
            <person name="Birren B."/>
        </authorList>
    </citation>
    <scope>NUCLEOTIDE SEQUENCE [LARGE SCALE GENOMIC DNA]</scope>
    <source>
        <strain evidence="8">ATCC 50818</strain>
    </source>
</reference>
<organism evidence="9">
    <name type="scientific">Salpingoeca rosetta (strain ATCC 50818 / BSB-021)</name>
    <dbReference type="NCBI Taxonomy" id="946362"/>
    <lineage>
        <taxon>Eukaryota</taxon>
        <taxon>Choanoflagellata</taxon>
        <taxon>Craspedida</taxon>
        <taxon>Salpingoecidae</taxon>
        <taxon>Salpingoeca</taxon>
    </lineage>
</organism>
<evidence type="ECO:0000313" key="8">
    <source>
        <dbReference type="EMBL" id="EGD77586.1"/>
    </source>
</evidence>
<gene>
    <name evidence="8" type="ORF">PTSG_08683</name>
</gene>